<organism evidence="2 3">
    <name type="scientific">Plastoroseomonas hellenica</name>
    <dbReference type="NCBI Taxonomy" id="2687306"/>
    <lineage>
        <taxon>Bacteria</taxon>
        <taxon>Pseudomonadati</taxon>
        <taxon>Pseudomonadota</taxon>
        <taxon>Alphaproteobacteria</taxon>
        <taxon>Acetobacterales</taxon>
        <taxon>Acetobacteraceae</taxon>
        <taxon>Plastoroseomonas</taxon>
    </lineage>
</organism>
<dbReference type="Pfam" id="PF18982">
    <property type="entry name" value="JetA"/>
    <property type="match status" value="1"/>
</dbReference>
<evidence type="ECO:0000256" key="1">
    <source>
        <dbReference type="SAM" id="MobiDB-lite"/>
    </source>
</evidence>
<evidence type="ECO:0000313" key="3">
    <source>
        <dbReference type="Proteomes" id="UP001196870"/>
    </source>
</evidence>
<comment type="caution">
    <text evidence="2">The sequence shown here is derived from an EMBL/GenBank/DDBJ whole genome shotgun (WGS) entry which is preliminary data.</text>
</comment>
<sequence>MLHAQSQPSMSETESSQGSGPAGCGHLFGHLPPDLFRLLSGAARWFYAELLEHLNDELFAVAAAAVTQREAIASIAEFIERRGRGVEIEADAGEAIGAAATSEQRAQVAYRRLVATGWLVEHRDRYRRLLDLDGHGRLLLELLIDIRKGRTRSYGGEVLLVLTMIEAARSKPAERSESIRNAAKSARSFLHHLRSVSGAMRRIEQEIASQTELAPLFRRFFDDFVQNHLIEDYKRLHTQTNPFRFRVRIIEEAEAILADPLTLDDLADAYVLEGRAPDRAEGRMIITVELQQVVKVFEALDEHLDLIEDTNRRVERRVRNTVRHMERIMDANTEAVVAALEALGKHEGQDVPTASLPFMPETVPTGPNHLYQSARRRSPPERMPVRRPQPDPAFLAFQAALRDYRGRMAISSIQIRRYLERAVIGDRVTAAEDLPLQTLDDFAVFERLRVLPWLEGGALAGEYMVDTLPDAIFENEWITCPAFRIRRRSKEDALA</sequence>
<reference evidence="3" key="1">
    <citation type="journal article" date="2021" name="Syst. Appl. Microbiol.">
        <title>Roseomonas hellenica sp. nov., isolated from roots of wild-growing Alkanna tinctoria.</title>
        <authorList>
            <person name="Rat A."/>
            <person name="Naranjo H.D."/>
            <person name="Lebbe L."/>
            <person name="Cnockaert M."/>
            <person name="Krigas N."/>
            <person name="Grigoriadou K."/>
            <person name="Maloupa E."/>
            <person name="Willems A."/>
        </authorList>
    </citation>
    <scope>NUCLEOTIDE SEQUENCE [LARGE SCALE GENOMIC DNA]</scope>
    <source>
        <strain evidence="3">LMG 31523</strain>
    </source>
</reference>
<dbReference type="RefSeq" id="WP_211856283.1">
    <property type="nucleotide sequence ID" value="NZ_JAAGBB010000059.1"/>
</dbReference>
<protein>
    <submittedName>
        <fullName evidence="2">Uncharacterized protein</fullName>
    </submittedName>
</protein>
<feature type="region of interest" description="Disordered" evidence="1">
    <location>
        <begin position="361"/>
        <end position="389"/>
    </location>
</feature>
<feature type="region of interest" description="Disordered" evidence="1">
    <location>
        <begin position="1"/>
        <end position="21"/>
    </location>
</feature>
<dbReference type="Proteomes" id="UP001196870">
    <property type="component" value="Unassembled WGS sequence"/>
</dbReference>
<gene>
    <name evidence="2" type="ORF">GXW71_29415</name>
</gene>
<feature type="compositionally biased region" description="Polar residues" evidence="1">
    <location>
        <begin position="1"/>
        <end position="19"/>
    </location>
</feature>
<accession>A0ABS5F7F8</accession>
<name>A0ABS5F7F8_9PROT</name>
<dbReference type="EMBL" id="JAAGBB010000059">
    <property type="protein sequence ID" value="MBR0668508.1"/>
    <property type="molecule type" value="Genomic_DNA"/>
</dbReference>
<proteinExistence type="predicted"/>
<dbReference type="InterPro" id="IPR043773">
    <property type="entry name" value="JetA"/>
</dbReference>
<evidence type="ECO:0000313" key="2">
    <source>
        <dbReference type="EMBL" id="MBR0668508.1"/>
    </source>
</evidence>
<keyword evidence="3" id="KW-1185">Reference proteome</keyword>